<reference evidence="2 3" key="1">
    <citation type="journal article" date="2006" name="Nature">
        <title>Global trends of whole-genome duplications revealed by the ciliate Paramecium tetraurelia.</title>
        <authorList>
            <consortium name="Genoscope"/>
            <person name="Aury J.-M."/>
            <person name="Jaillon O."/>
            <person name="Duret L."/>
            <person name="Noel B."/>
            <person name="Jubin C."/>
            <person name="Porcel B.M."/>
            <person name="Segurens B."/>
            <person name="Daubin V."/>
            <person name="Anthouard V."/>
            <person name="Aiach N."/>
            <person name="Arnaiz O."/>
            <person name="Billaut A."/>
            <person name="Beisson J."/>
            <person name="Blanc I."/>
            <person name="Bouhouche K."/>
            <person name="Camara F."/>
            <person name="Duharcourt S."/>
            <person name="Guigo R."/>
            <person name="Gogendeau D."/>
            <person name="Katinka M."/>
            <person name="Keller A.-M."/>
            <person name="Kissmehl R."/>
            <person name="Klotz C."/>
            <person name="Koll F."/>
            <person name="Le Moue A."/>
            <person name="Lepere C."/>
            <person name="Malinsky S."/>
            <person name="Nowacki M."/>
            <person name="Nowak J.K."/>
            <person name="Plattner H."/>
            <person name="Poulain J."/>
            <person name="Ruiz F."/>
            <person name="Serrano V."/>
            <person name="Zagulski M."/>
            <person name="Dessen P."/>
            <person name="Betermier M."/>
            <person name="Weissenbach J."/>
            <person name="Scarpelli C."/>
            <person name="Schachter V."/>
            <person name="Sperling L."/>
            <person name="Meyer E."/>
            <person name="Cohen J."/>
            <person name="Wincker P."/>
        </authorList>
    </citation>
    <scope>NUCLEOTIDE SEQUENCE [LARGE SCALE GENOMIC DNA]</scope>
    <source>
        <strain evidence="2 3">Stock d4-2</strain>
    </source>
</reference>
<dbReference type="OrthoDB" id="10295413at2759"/>
<dbReference type="Proteomes" id="UP000000600">
    <property type="component" value="Unassembled WGS sequence"/>
</dbReference>
<dbReference type="RefSeq" id="XP_001428589.1">
    <property type="nucleotide sequence ID" value="XM_001428552.1"/>
</dbReference>
<evidence type="ECO:0000313" key="2">
    <source>
        <dbReference type="EMBL" id="CAK61191.1"/>
    </source>
</evidence>
<accession>A0BRM4</accession>
<organism evidence="2 3">
    <name type="scientific">Paramecium tetraurelia</name>
    <dbReference type="NCBI Taxonomy" id="5888"/>
    <lineage>
        <taxon>Eukaryota</taxon>
        <taxon>Sar</taxon>
        <taxon>Alveolata</taxon>
        <taxon>Ciliophora</taxon>
        <taxon>Intramacronucleata</taxon>
        <taxon>Oligohymenophorea</taxon>
        <taxon>Peniculida</taxon>
        <taxon>Parameciidae</taxon>
        <taxon>Paramecium</taxon>
    </lineage>
</organism>
<dbReference type="EMBL" id="CT868012">
    <property type="protein sequence ID" value="CAK61191.1"/>
    <property type="molecule type" value="Genomic_DNA"/>
</dbReference>
<keyword evidence="3" id="KW-1185">Reference proteome</keyword>
<dbReference type="SUPFAM" id="SSF69304">
    <property type="entry name" value="Tricorn protease N-terminal domain"/>
    <property type="match status" value="1"/>
</dbReference>
<gene>
    <name evidence="2" type="ORF">GSPATT00031422001</name>
</gene>
<dbReference type="InParanoid" id="A0BRM4"/>
<feature type="transmembrane region" description="Helical" evidence="1">
    <location>
        <begin position="1274"/>
        <end position="1297"/>
    </location>
</feature>
<evidence type="ECO:0000256" key="1">
    <source>
        <dbReference type="SAM" id="Phobius"/>
    </source>
</evidence>
<evidence type="ECO:0000313" key="3">
    <source>
        <dbReference type="Proteomes" id="UP000000600"/>
    </source>
</evidence>
<proteinExistence type="predicted"/>
<evidence type="ECO:0008006" key="4">
    <source>
        <dbReference type="Google" id="ProtNLM"/>
    </source>
</evidence>
<keyword evidence="1" id="KW-0812">Transmembrane</keyword>
<dbReference type="OMA" id="CEITIFY"/>
<dbReference type="GeneID" id="5014373"/>
<sequence length="1315" mass="153926">MFLTGTYKEVINVPLSQIFLNSDYRNLTFKESTKDFIIAAPIQLYSELRFGEKANSQTISSKLFKSTKSRDPIQHMTALVHQGNYFLYQNVGIYQTLPQIQHVSACKEKQASICYDIVELKTLVIVECQDTLNNSYFSIMQNENVKQLEVEKPNSEFRKLDQVDSYLIRGTVNKIDLYIEEQETLKFLKSLDELQLIDLLQKDNFKLSIRDFQAHTNGQISIMNAFGEIVVVEYKNDNWQLIKTIDTEMDDIQGYDYDIYTDSYVIMNKSEIRYKQIDEECQKKEYLNFNESNRIYLTNGSVLLHQKQDITLFTLGLAKLQTLNLGNQSYQIITNPYSNGFIAVSDNMTYAYSNNKEYFLQVTFNQILEQKYLKVVLNQEDIPWDCEITIFYKTENINNDQIITQQYSQGLIASGVYQDKAKVKLRPVFQGSNLQYNFQPNSIISITVNQFKYAFLKNVTESRYIIYREILQRRYQPKLYLVEQDSNLQLIGYSCTNFAPIHLNCHILFTKPEFIKLSATQNQLWWYNEDSLFFAVFGDSTIIIYTYIYKDKKLAVLTAIVLESDIKQIATDGYHLFASTAQDVKIYSITVAGKEKLLQTIEVQVDKLYASEAQKNYMFLEVARTLYIYNIAYNKETLIQFIEIENDYEDTNLAIFDDYFVRFGKIKDKEEYDVKMYNYKNQKNIYLQKQIGINGYSKINLNNMKYSFINNLFYLIGWNTKRQKHVVLIYSTKSSSLDSLFSVIDVTFMAQISATGEYIFITDKGNNQQNLQILYIKGQLFVSAKINENYQQVEYSKQINLSLIINNDSSNKLITTIPVNIVNRGVKLFQINDSFNLTYKSSSDEKHCVDLGQSWYSGQALDLELAEPSKNVQFNPVLTKQKETLEFSVYIREFDDDTLVQMMGNKLKFLRKADLSVTEEFQLDQMYTFHKMFLIDGHNIYIQVITDDTIELRIVQCQKYKCALLENRLEFKSMIKNVYLHMNYFFVYIESLVEVYDTKGAAVMLESFEQIQKFQQNPDLIQMEFRHLQKDIYQFISVDYQGNPELQTRQISRTSTISNYNTTNIQIKPIIAEYNINVQQQQFSDGFVLWKDEIIIIFKNSASYSFKFQNDCQNKELCEISKFQLNGVYQQYGDWYLLGIFQIFFVSQNFLHLIYFQADQSLLLIYDLSTPSSNSKPNNAIVGITSPQKIGAPIYQITSFVYSSDEKLHLLTSIEDKDQLQHYTIQRSPQLCIDEDFFQDNVKFKLSNLDYQMYLDEKVKIQEYMLPIPKEDSFPAWAIVLIVLGTVSVLGFGLFMYRQGKRNRIKDQRVLLNQV</sequence>
<keyword evidence="1" id="KW-1133">Transmembrane helix</keyword>
<protein>
    <recommendedName>
        <fullName evidence="4">Transmembrane protein</fullName>
    </recommendedName>
</protein>
<name>A0BRM4_PARTE</name>
<dbReference type="HOGENOM" id="CLU_260473_0_0_1"/>
<dbReference type="KEGG" id="ptm:GSPATT00031422001"/>
<keyword evidence="1" id="KW-0472">Membrane</keyword>